<sequence>CVCVLHTHTHTKGTWYTHKDAYAHIHTCMWITHTKYKPICLCILLSYNNWFDGMALMHCFHIREGEVTYSIRFLHSDSYMRDSEKDFIVVCEFRTMAMPDCCKNIFA</sequence>
<keyword evidence="7" id="KW-1185">Reference proteome</keyword>
<dbReference type="AlphaFoldDB" id="A0A4W5NPX5"/>
<accession>A0A4W5NPX5</accession>
<evidence type="ECO:0000313" key="6">
    <source>
        <dbReference type="Ensembl" id="ENSHHUP00000054201.1"/>
    </source>
</evidence>
<reference evidence="6" key="2">
    <citation type="submission" date="2025-08" db="UniProtKB">
        <authorList>
            <consortium name="Ensembl"/>
        </authorList>
    </citation>
    <scope>IDENTIFICATION</scope>
</reference>
<dbReference type="InterPro" id="IPR004294">
    <property type="entry name" value="Carotenoid_Oase"/>
</dbReference>
<keyword evidence="3" id="KW-0479">Metal-binding</keyword>
<reference evidence="7" key="1">
    <citation type="submission" date="2018-06" db="EMBL/GenBank/DDBJ databases">
        <title>Genome assembly of Danube salmon.</title>
        <authorList>
            <person name="Macqueen D.J."/>
            <person name="Gundappa M.K."/>
        </authorList>
    </citation>
    <scope>NUCLEOTIDE SEQUENCE [LARGE SCALE GENOMIC DNA]</scope>
</reference>
<proteinExistence type="inferred from homology"/>
<protein>
    <submittedName>
        <fullName evidence="6">Uncharacterized protein</fullName>
    </submittedName>
</protein>
<evidence type="ECO:0000256" key="2">
    <source>
        <dbReference type="ARBA" id="ARBA00006787"/>
    </source>
</evidence>
<evidence type="ECO:0000256" key="4">
    <source>
        <dbReference type="ARBA" id="ARBA00023004"/>
    </source>
</evidence>
<evidence type="ECO:0000256" key="5">
    <source>
        <dbReference type="RuleBase" id="RU003799"/>
    </source>
</evidence>
<reference evidence="6" key="3">
    <citation type="submission" date="2025-09" db="UniProtKB">
        <authorList>
            <consortium name="Ensembl"/>
        </authorList>
    </citation>
    <scope>IDENTIFICATION</scope>
</reference>
<comment type="cofactor">
    <cofactor evidence="1">
        <name>Fe(2+)</name>
        <dbReference type="ChEBI" id="CHEBI:29033"/>
    </cofactor>
</comment>
<dbReference type="STRING" id="62062.ENSHHUP00000054201"/>
<comment type="similarity">
    <text evidence="2 5">Belongs to the carotenoid oxygenase family.</text>
</comment>
<organism evidence="6 7">
    <name type="scientific">Hucho hucho</name>
    <name type="common">huchen</name>
    <dbReference type="NCBI Taxonomy" id="62062"/>
    <lineage>
        <taxon>Eukaryota</taxon>
        <taxon>Metazoa</taxon>
        <taxon>Chordata</taxon>
        <taxon>Craniata</taxon>
        <taxon>Vertebrata</taxon>
        <taxon>Euteleostomi</taxon>
        <taxon>Actinopterygii</taxon>
        <taxon>Neopterygii</taxon>
        <taxon>Teleostei</taxon>
        <taxon>Protacanthopterygii</taxon>
        <taxon>Salmoniformes</taxon>
        <taxon>Salmonidae</taxon>
        <taxon>Salmoninae</taxon>
        <taxon>Hucho</taxon>
    </lineage>
</organism>
<keyword evidence="4" id="KW-0408">Iron</keyword>
<dbReference type="Pfam" id="PF03055">
    <property type="entry name" value="RPE65"/>
    <property type="match status" value="1"/>
</dbReference>
<dbReference type="Proteomes" id="UP000314982">
    <property type="component" value="Unassembled WGS sequence"/>
</dbReference>
<name>A0A4W5NPX5_9TELE</name>
<evidence type="ECO:0000256" key="3">
    <source>
        <dbReference type="ARBA" id="ARBA00022723"/>
    </source>
</evidence>
<dbReference type="Ensembl" id="ENSHHUT00000056086.1">
    <property type="protein sequence ID" value="ENSHHUP00000054201.1"/>
    <property type="gene ID" value="ENSHHUG00000032526.1"/>
</dbReference>
<evidence type="ECO:0000256" key="1">
    <source>
        <dbReference type="ARBA" id="ARBA00001954"/>
    </source>
</evidence>
<evidence type="ECO:0000313" key="7">
    <source>
        <dbReference type="Proteomes" id="UP000314982"/>
    </source>
</evidence>
<dbReference type="GO" id="GO:0046872">
    <property type="term" value="F:metal ion binding"/>
    <property type="evidence" value="ECO:0007669"/>
    <property type="project" value="UniProtKB-KW"/>
</dbReference>
<dbReference type="GO" id="GO:0016702">
    <property type="term" value="F:oxidoreductase activity, acting on single donors with incorporation of molecular oxygen, incorporation of two atoms of oxygen"/>
    <property type="evidence" value="ECO:0007669"/>
    <property type="project" value="InterPro"/>
</dbReference>